<protein>
    <submittedName>
        <fullName evidence="1">Uncharacterized protein</fullName>
    </submittedName>
</protein>
<accession>A0A5N7BSB2</accession>
<gene>
    <name evidence="1" type="ORF">BDV23DRAFT_37676</name>
</gene>
<name>A0A5N7BSB2_PETAA</name>
<organism evidence="1">
    <name type="scientific">Petromyces alliaceus</name>
    <name type="common">Aspergillus alliaceus</name>
    <dbReference type="NCBI Taxonomy" id="209559"/>
    <lineage>
        <taxon>Eukaryota</taxon>
        <taxon>Fungi</taxon>
        <taxon>Dikarya</taxon>
        <taxon>Ascomycota</taxon>
        <taxon>Pezizomycotina</taxon>
        <taxon>Eurotiomycetes</taxon>
        <taxon>Eurotiomycetidae</taxon>
        <taxon>Eurotiales</taxon>
        <taxon>Aspergillaceae</taxon>
        <taxon>Aspergillus</taxon>
        <taxon>Aspergillus subgen. Circumdati</taxon>
    </lineage>
</organism>
<dbReference type="AlphaFoldDB" id="A0A5N7BSB2"/>
<dbReference type="OrthoDB" id="4508041at2759"/>
<dbReference type="EMBL" id="ML735373">
    <property type="protein sequence ID" value="KAE8384427.1"/>
    <property type="molecule type" value="Genomic_DNA"/>
</dbReference>
<reference evidence="1" key="1">
    <citation type="submission" date="2019-04" db="EMBL/GenBank/DDBJ databases">
        <title>Friends and foes A comparative genomics studyof 23 Aspergillus species from section Flavi.</title>
        <authorList>
            <consortium name="DOE Joint Genome Institute"/>
            <person name="Kjaerbolling I."/>
            <person name="Vesth T."/>
            <person name="Frisvad J.C."/>
            <person name="Nybo J.L."/>
            <person name="Theobald S."/>
            <person name="Kildgaard S."/>
            <person name="Isbrandt T."/>
            <person name="Kuo A."/>
            <person name="Sato A."/>
            <person name="Lyhne E.K."/>
            <person name="Kogle M.E."/>
            <person name="Wiebenga A."/>
            <person name="Kun R.S."/>
            <person name="Lubbers R.J."/>
            <person name="Makela M.R."/>
            <person name="Barry K."/>
            <person name="Chovatia M."/>
            <person name="Clum A."/>
            <person name="Daum C."/>
            <person name="Haridas S."/>
            <person name="He G."/>
            <person name="LaButti K."/>
            <person name="Lipzen A."/>
            <person name="Mondo S."/>
            <person name="Riley R."/>
            <person name="Salamov A."/>
            <person name="Simmons B.A."/>
            <person name="Magnuson J.K."/>
            <person name="Henrissat B."/>
            <person name="Mortensen U.H."/>
            <person name="Larsen T.O."/>
            <person name="Devries R.P."/>
            <person name="Grigoriev I.V."/>
            <person name="Machida M."/>
            <person name="Baker S.E."/>
            <person name="Andersen M.R."/>
        </authorList>
    </citation>
    <scope>NUCLEOTIDE SEQUENCE [LARGE SCALE GENOMIC DNA]</scope>
    <source>
        <strain evidence="1">IBT 14317</strain>
    </source>
</reference>
<evidence type="ECO:0000313" key="1">
    <source>
        <dbReference type="EMBL" id="KAE8384427.1"/>
    </source>
</evidence>
<dbReference type="Proteomes" id="UP000326877">
    <property type="component" value="Unassembled WGS sequence"/>
</dbReference>
<proteinExistence type="predicted"/>
<sequence>MHLRFLPSLAVSFSRLIMLFLDTGLLPYSPIESLLNPLLSIWNWLSLKNTSTSLHDEAAGYAIDEAASKESITGLSSHHIDMKSSSTAL</sequence>